<organism evidence="3 4">
    <name type="scientific">Sphaerotilus montanus</name>
    <dbReference type="NCBI Taxonomy" id="522889"/>
    <lineage>
        <taxon>Bacteria</taxon>
        <taxon>Pseudomonadati</taxon>
        <taxon>Pseudomonadota</taxon>
        <taxon>Betaproteobacteria</taxon>
        <taxon>Burkholderiales</taxon>
        <taxon>Sphaerotilaceae</taxon>
        <taxon>Sphaerotilus</taxon>
    </lineage>
</organism>
<feature type="active site" description="Tele-phosphohistidine intermediate" evidence="1">
    <location>
        <position position="16"/>
    </location>
</feature>
<dbReference type="Gene3D" id="3.40.50.1240">
    <property type="entry name" value="Phosphoglycerate mutase-like"/>
    <property type="match status" value="1"/>
</dbReference>
<dbReference type="CDD" id="cd07067">
    <property type="entry name" value="HP_PGM_like"/>
    <property type="match status" value="1"/>
</dbReference>
<sequence length="235" mass="25725">MTQTPLPRRRLYLMRHGSVDYFLDDGTPVPPDTVPLNATGRAQADAAGALFAASAVTFDRVLVSGLPRTVETAQRALAAARSTTTIETDPALQEIRPGRLSDLPRDQVRDAFLGAFEGGATREAVEQHRFLGGESVGELLDRCLPAWTRFLARDDWDCALLVLHGGVNRALLSSALAGTRAFFGRIEQAPACINVLDIGADHAVVRAMNLSPSQWLHHRERQTTMEKLLAQYLRT</sequence>
<dbReference type="InterPro" id="IPR013078">
    <property type="entry name" value="His_Pase_superF_clade-1"/>
</dbReference>
<proteinExistence type="predicted"/>
<dbReference type="Pfam" id="PF00300">
    <property type="entry name" value="His_Phos_1"/>
    <property type="match status" value="1"/>
</dbReference>
<reference evidence="3 4" key="1">
    <citation type="submission" date="2020-07" db="EMBL/GenBank/DDBJ databases">
        <title>Genomic Encyclopedia of Archaeal and Bacterial Type Strains, Phase II (KMG-II): from individual species to whole genera.</title>
        <authorList>
            <person name="Goeker M."/>
        </authorList>
    </citation>
    <scope>NUCLEOTIDE SEQUENCE [LARGE SCALE GENOMIC DNA]</scope>
    <source>
        <strain evidence="3 4">DSM 21226</strain>
    </source>
</reference>
<gene>
    <name evidence="3" type="ORF">BDD16_003467</name>
</gene>
<evidence type="ECO:0000313" key="4">
    <source>
        <dbReference type="Proteomes" id="UP000518288"/>
    </source>
</evidence>
<dbReference type="RefSeq" id="WP_179635113.1">
    <property type="nucleotide sequence ID" value="NZ_JACCFH010000001.1"/>
</dbReference>
<feature type="binding site" evidence="2">
    <location>
        <position position="68"/>
    </location>
    <ligand>
        <name>substrate</name>
    </ligand>
</feature>
<dbReference type="SMART" id="SM00855">
    <property type="entry name" value="PGAM"/>
    <property type="match status" value="1"/>
</dbReference>
<dbReference type="InterPro" id="IPR029033">
    <property type="entry name" value="His_PPase_superfam"/>
</dbReference>
<keyword evidence="4" id="KW-1185">Reference proteome</keyword>
<dbReference type="PANTHER" id="PTHR48100:SF10">
    <property type="entry name" value="2-CARBOXY-D-ARABINITOL-1-PHOSPHATASE-RELATED"/>
    <property type="match status" value="1"/>
</dbReference>
<dbReference type="EMBL" id="JACCFH010000001">
    <property type="protein sequence ID" value="NYG34481.1"/>
    <property type="molecule type" value="Genomic_DNA"/>
</dbReference>
<name>A0A7Y9U8D2_9BURK</name>
<keyword evidence="3" id="KW-0413">Isomerase</keyword>
<evidence type="ECO:0000256" key="2">
    <source>
        <dbReference type="PIRSR" id="PIRSR613078-2"/>
    </source>
</evidence>
<dbReference type="Proteomes" id="UP000518288">
    <property type="component" value="Unassembled WGS sequence"/>
</dbReference>
<dbReference type="PANTHER" id="PTHR48100">
    <property type="entry name" value="BROAD-SPECIFICITY PHOSPHATASE YOR283W-RELATED"/>
    <property type="match status" value="1"/>
</dbReference>
<comment type="caution">
    <text evidence="3">The sequence shown here is derived from an EMBL/GenBank/DDBJ whole genome shotgun (WGS) entry which is preliminary data.</text>
</comment>
<evidence type="ECO:0000256" key="1">
    <source>
        <dbReference type="PIRSR" id="PIRSR613078-1"/>
    </source>
</evidence>
<dbReference type="AlphaFoldDB" id="A0A7Y9U8D2"/>
<accession>A0A7Y9U8D2</accession>
<protein>
    <submittedName>
        <fullName evidence="3">Putative phosphoglycerate mutase</fullName>
        <ecNumber evidence="3">5.4.2.12</ecNumber>
    </submittedName>
</protein>
<dbReference type="InterPro" id="IPR050275">
    <property type="entry name" value="PGM_Phosphatase"/>
</dbReference>
<dbReference type="GO" id="GO:0016791">
    <property type="term" value="F:phosphatase activity"/>
    <property type="evidence" value="ECO:0007669"/>
    <property type="project" value="TreeGrafter"/>
</dbReference>
<dbReference type="EC" id="5.4.2.12" evidence="3"/>
<dbReference type="SUPFAM" id="SSF53254">
    <property type="entry name" value="Phosphoglycerate mutase-like"/>
    <property type="match status" value="1"/>
</dbReference>
<evidence type="ECO:0000313" key="3">
    <source>
        <dbReference type="EMBL" id="NYG34481.1"/>
    </source>
</evidence>
<dbReference type="GO" id="GO:0004619">
    <property type="term" value="F:phosphoglycerate mutase activity"/>
    <property type="evidence" value="ECO:0007669"/>
    <property type="project" value="UniProtKB-EC"/>
</dbReference>
<feature type="active site" description="Proton donor/acceptor" evidence="1">
    <location>
        <position position="94"/>
    </location>
</feature>